<dbReference type="Pfam" id="PF01844">
    <property type="entry name" value="HNH"/>
    <property type="match status" value="1"/>
</dbReference>
<dbReference type="PANTHER" id="PTHR33877">
    <property type="entry name" value="SLL1193 PROTEIN"/>
    <property type="match status" value="1"/>
</dbReference>
<dbReference type="EMBL" id="LAZR01004833">
    <property type="protein sequence ID" value="KKN05181.1"/>
    <property type="molecule type" value="Genomic_DNA"/>
</dbReference>
<dbReference type="PANTHER" id="PTHR33877:SF1">
    <property type="entry name" value="TYPE IV METHYL-DIRECTED RESTRICTION ENZYME ECOKMCRA"/>
    <property type="match status" value="1"/>
</dbReference>
<sequence>MKTCILEDCTRPSRSRRWCKKHYARWRKHGNPLFCLYQVQHEETCSVEGCDRLYHAKGFCYMHYERNKIHGYPGTAEPLCQLQHPDTCSIEGCDRPYDSKEMCQIHYQSRVTIPKRRARKKGAKVCDFTYEQRLTLLEDYDNRCAYCGKQFEQLEQDHVIPLSKEGNHTKSNIVPACGSCNAKKHNSLGKFIPERMVAV</sequence>
<evidence type="ECO:0000259" key="1">
    <source>
        <dbReference type="SMART" id="SM00507"/>
    </source>
</evidence>
<accession>A0A0F9PVT1</accession>
<protein>
    <recommendedName>
        <fullName evidence="1">HNH nuclease domain-containing protein</fullName>
    </recommendedName>
</protein>
<dbReference type="SMART" id="SM00507">
    <property type="entry name" value="HNHc"/>
    <property type="match status" value="1"/>
</dbReference>
<dbReference type="Gene3D" id="1.10.30.50">
    <property type="match status" value="1"/>
</dbReference>
<dbReference type="InterPro" id="IPR002711">
    <property type="entry name" value="HNH"/>
</dbReference>
<proteinExistence type="predicted"/>
<reference evidence="2" key="1">
    <citation type="journal article" date="2015" name="Nature">
        <title>Complex archaea that bridge the gap between prokaryotes and eukaryotes.</title>
        <authorList>
            <person name="Spang A."/>
            <person name="Saw J.H."/>
            <person name="Jorgensen S.L."/>
            <person name="Zaremba-Niedzwiedzka K."/>
            <person name="Martijn J."/>
            <person name="Lind A.E."/>
            <person name="van Eijk R."/>
            <person name="Schleper C."/>
            <person name="Guy L."/>
            <person name="Ettema T.J."/>
        </authorList>
    </citation>
    <scope>NUCLEOTIDE SEQUENCE</scope>
</reference>
<dbReference type="GO" id="GO:0003676">
    <property type="term" value="F:nucleic acid binding"/>
    <property type="evidence" value="ECO:0007669"/>
    <property type="project" value="InterPro"/>
</dbReference>
<name>A0A0F9PVT1_9ZZZZ</name>
<dbReference type="InterPro" id="IPR003615">
    <property type="entry name" value="HNH_nuc"/>
</dbReference>
<dbReference type="GO" id="GO:0008270">
    <property type="term" value="F:zinc ion binding"/>
    <property type="evidence" value="ECO:0007669"/>
    <property type="project" value="InterPro"/>
</dbReference>
<evidence type="ECO:0000313" key="2">
    <source>
        <dbReference type="EMBL" id="KKN05181.1"/>
    </source>
</evidence>
<gene>
    <name evidence="2" type="ORF">LCGC14_1089900</name>
</gene>
<organism evidence="2">
    <name type="scientific">marine sediment metagenome</name>
    <dbReference type="NCBI Taxonomy" id="412755"/>
    <lineage>
        <taxon>unclassified sequences</taxon>
        <taxon>metagenomes</taxon>
        <taxon>ecological metagenomes</taxon>
    </lineage>
</organism>
<dbReference type="AlphaFoldDB" id="A0A0F9PVT1"/>
<comment type="caution">
    <text evidence="2">The sequence shown here is derived from an EMBL/GenBank/DDBJ whole genome shotgun (WGS) entry which is preliminary data.</text>
</comment>
<dbReference type="CDD" id="cd00085">
    <property type="entry name" value="HNHc"/>
    <property type="match status" value="1"/>
</dbReference>
<dbReference type="GO" id="GO:0004519">
    <property type="term" value="F:endonuclease activity"/>
    <property type="evidence" value="ECO:0007669"/>
    <property type="project" value="InterPro"/>
</dbReference>
<feature type="domain" description="HNH nuclease" evidence="1">
    <location>
        <begin position="131"/>
        <end position="182"/>
    </location>
</feature>
<dbReference type="InterPro" id="IPR052892">
    <property type="entry name" value="NA-targeting_endonuclease"/>
</dbReference>